<dbReference type="PROSITE" id="PS50041">
    <property type="entry name" value="C_TYPE_LECTIN_2"/>
    <property type="match status" value="1"/>
</dbReference>
<feature type="domain" description="C-type lectin" evidence="3">
    <location>
        <begin position="175"/>
        <end position="305"/>
    </location>
</feature>
<dbReference type="InParanoid" id="A0A7E5V8W8"/>
<feature type="chain" id="PRO_5028909420" evidence="2">
    <location>
        <begin position="25"/>
        <end position="309"/>
    </location>
</feature>
<dbReference type="SMART" id="SM00034">
    <property type="entry name" value="CLECT"/>
    <property type="match status" value="2"/>
</dbReference>
<dbReference type="PANTHER" id="PTHR22803">
    <property type="entry name" value="MANNOSE, PHOSPHOLIPASE, LECTIN RECEPTOR RELATED"/>
    <property type="match status" value="1"/>
</dbReference>
<dbReference type="RefSeq" id="XP_026724737.1">
    <property type="nucleotide sequence ID" value="XM_026868936.1"/>
</dbReference>
<dbReference type="KEGG" id="tnl:113491772"/>
<keyword evidence="1" id="KW-1015">Disulfide bond</keyword>
<sequence>MWKYIVFAFCSLLVFAAAPPPSETHRYRTDYEYNKRTNAFYKLHIEVNRYGRSQDVCRIEGAQLMVPSTDEDIAQLHGMFKYYPDLGDYVWVGNDGQQHESAEVSPIIDLTRLESMMDNSDLLDATGCDVVTRKGEIDTLPCYHRLPFICKVEAKDAPYDRHCDVYGKDYRYYQSVGSCYAIPKIPYSWPQAYDDCQAQGAHLVVLNSQAEHDAVYNLTNTEPHVPGARAYYFFFAGYRADVPVGNATVVFKTIFNQTLEEAGYNGWSENEPNNAQGREYCGSIFKNDGKLNDLECAHEFGYICEKEVH</sequence>
<proteinExistence type="predicted"/>
<dbReference type="Gene3D" id="3.10.100.10">
    <property type="entry name" value="Mannose-Binding Protein A, subunit A"/>
    <property type="match status" value="2"/>
</dbReference>
<feature type="signal peptide" evidence="2">
    <location>
        <begin position="1"/>
        <end position="24"/>
    </location>
</feature>
<evidence type="ECO:0000313" key="5">
    <source>
        <dbReference type="RefSeq" id="XP_026724737.1"/>
    </source>
</evidence>
<dbReference type="CTD" id="692630"/>
<reference evidence="5" key="1">
    <citation type="submission" date="2025-08" db="UniProtKB">
        <authorList>
            <consortium name="RefSeq"/>
        </authorList>
    </citation>
    <scope>IDENTIFICATION</scope>
</reference>
<keyword evidence="4" id="KW-1185">Reference proteome</keyword>
<dbReference type="InterPro" id="IPR018378">
    <property type="entry name" value="C-type_lectin_CS"/>
</dbReference>
<dbReference type="InterPro" id="IPR016186">
    <property type="entry name" value="C-type_lectin-like/link_sf"/>
</dbReference>
<gene>
    <name evidence="5" type="primary">LOC113491772</name>
</gene>
<evidence type="ECO:0000313" key="4">
    <source>
        <dbReference type="Proteomes" id="UP000322000"/>
    </source>
</evidence>
<dbReference type="InterPro" id="IPR050111">
    <property type="entry name" value="C-type_lectin/snaclec_domain"/>
</dbReference>
<keyword evidence="2" id="KW-0732">Signal</keyword>
<dbReference type="InterPro" id="IPR016187">
    <property type="entry name" value="CTDL_fold"/>
</dbReference>
<dbReference type="AlphaFoldDB" id="A0A7E5V8W8"/>
<protein>
    <submittedName>
        <fullName evidence="5">Macrophage mannose receptor 1-like</fullName>
    </submittedName>
</protein>
<evidence type="ECO:0000256" key="2">
    <source>
        <dbReference type="SAM" id="SignalP"/>
    </source>
</evidence>
<dbReference type="PROSITE" id="PS00615">
    <property type="entry name" value="C_TYPE_LECTIN_1"/>
    <property type="match status" value="1"/>
</dbReference>
<dbReference type="GeneID" id="113491772"/>
<accession>A0A7E5V8W8</accession>
<dbReference type="Proteomes" id="UP000322000">
    <property type="component" value="Chromosome 3"/>
</dbReference>
<name>A0A7E5V8W8_TRINI</name>
<organism evidence="4 5">
    <name type="scientific">Trichoplusia ni</name>
    <name type="common">Cabbage looper</name>
    <dbReference type="NCBI Taxonomy" id="7111"/>
    <lineage>
        <taxon>Eukaryota</taxon>
        <taxon>Metazoa</taxon>
        <taxon>Ecdysozoa</taxon>
        <taxon>Arthropoda</taxon>
        <taxon>Hexapoda</taxon>
        <taxon>Insecta</taxon>
        <taxon>Pterygota</taxon>
        <taxon>Neoptera</taxon>
        <taxon>Endopterygota</taxon>
        <taxon>Lepidoptera</taxon>
        <taxon>Glossata</taxon>
        <taxon>Ditrysia</taxon>
        <taxon>Noctuoidea</taxon>
        <taxon>Noctuidae</taxon>
        <taxon>Plusiinae</taxon>
        <taxon>Trichoplusia</taxon>
    </lineage>
</organism>
<evidence type="ECO:0000256" key="1">
    <source>
        <dbReference type="ARBA" id="ARBA00023157"/>
    </source>
</evidence>
<dbReference type="SUPFAM" id="SSF56436">
    <property type="entry name" value="C-type lectin-like"/>
    <property type="match status" value="2"/>
</dbReference>
<dbReference type="Pfam" id="PF00059">
    <property type="entry name" value="Lectin_C"/>
    <property type="match status" value="2"/>
</dbReference>
<dbReference type="InterPro" id="IPR001304">
    <property type="entry name" value="C-type_lectin-like"/>
</dbReference>
<dbReference type="CDD" id="cd00037">
    <property type="entry name" value="CLECT"/>
    <property type="match status" value="1"/>
</dbReference>
<dbReference type="OrthoDB" id="418245at2759"/>
<evidence type="ECO:0000259" key="3">
    <source>
        <dbReference type="PROSITE" id="PS50041"/>
    </source>
</evidence>